<name>A0A2T0WQA4_9BACT</name>
<feature type="transmembrane region" description="Helical" evidence="1">
    <location>
        <begin position="118"/>
        <end position="138"/>
    </location>
</feature>
<keyword evidence="1" id="KW-1133">Transmembrane helix</keyword>
<comment type="caution">
    <text evidence="2">The sequence shown here is derived from an EMBL/GenBank/DDBJ whole genome shotgun (WGS) entry which is preliminary data.</text>
</comment>
<keyword evidence="1" id="KW-0812">Transmembrane</keyword>
<keyword evidence="1" id="KW-0472">Membrane</keyword>
<evidence type="ECO:0000313" key="3">
    <source>
        <dbReference type="Proteomes" id="UP000252733"/>
    </source>
</evidence>
<organism evidence="2 3">
    <name type="scientific">Marinilabilia salmonicolor</name>
    <dbReference type="NCBI Taxonomy" id="989"/>
    <lineage>
        <taxon>Bacteria</taxon>
        <taxon>Pseudomonadati</taxon>
        <taxon>Bacteroidota</taxon>
        <taxon>Bacteroidia</taxon>
        <taxon>Marinilabiliales</taxon>
        <taxon>Marinilabiliaceae</taxon>
        <taxon>Marinilabilia</taxon>
    </lineage>
</organism>
<dbReference type="InterPro" id="IPR025635">
    <property type="entry name" value="DUF4293"/>
</dbReference>
<reference evidence="2 3" key="1">
    <citation type="submission" date="2018-07" db="EMBL/GenBank/DDBJ databases">
        <title>Freshwater and sediment microbial communities from various areas in North America, analyzing microbe dynamics in response to fracking.</title>
        <authorList>
            <person name="Lamendella R."/>
        </authorList>
    </citation>
    <scope>NUCLEOTIDE SEQUENCE [LARGE SCALE GENOMIC DNA]</scope>
    <source>
        <strain evidence="2 3">160A</strain>
    </source>
</reference>
<dbReference type="EMBL" id="QPIZ01000035">
    <property type="protein sequence ID" value="RCW28847.1"/>
    <property type="molecule type" value="Genomic_DNA"/>
</dbReference>
<gene>
    <name evidence="2" type="ORF">DFO77_13530</name>
</gene>
<keyword evidence="3" id="KW-1185">Reference proteome</keyword>
<dbReference type="STRING" id="1168289.GCA_000259075_01940"/>
<dbReference type="AlphaFoldDB" id="A0A2T0WQA4"/>
<sequence length="155" mass="17345">MIQRIQSVYLLIAAVLTGSLFFFPMAEMADMKDLYRLNWQGIFQVEADGSMQMMIPGWALTILTVLTTAVSLITIFLFKKRMIQIRLCAVSMGLQLGLSGMIYYLAQSGAKELGAAEVSFNWPLVMPLIAIVFTYLALRGIGKDEALVRSLNRIR</sequence>
<accession>A0A2T0WQA4</accession>
<evidence type="ECO:0000256" key="1">
    <source>
        <dbReference type="SAM" id="Phobius"/>
    </source>
</evidence>
<evidence type="ECO:0000313" key="2">
    <source>
        <dbReference type="EMBL" id="RCW28847.1"/>
    </source>
</evidence>
<protein>
    <submittedName>
        <fullName evidence="2">Uncharacterized protein DUF4293</fullName>
    </submittedName>
</protein>
<proteinExistence type="predicted"/>
<feature type="transmembrane region" description="Helical" evidence="1">
    <location>
        <begin position="7"/>
        <end position="26"/>
    </location>
</feature>
<feature type="transmembrane region" description="Helical" evidence="1">
    <location>
        <begin position="85"/>
        <end position="106"/>
    </location>
</feature>
<dbReference type="Proteomes" id="UP000252733">
    <property type="component" value="Unassembled WGS sequence"/>
</dbReference>
<dbReference type="Pfam" id="PF14126">
    <property type="entry name" value="DUF4293"/>
    <property type="match status" value="1"/>
</dbReference>
<dbReference type="OrthoDB" id="594989at2"/>
<feature type="transmembrane region" description="Helical" evidence="1">
    <location>
        <begin position="58"/>
        <end position="78"/>
    </location>
</feature>
<dbReference type="RefSeq" id="WP_106154788.1">
    <property type="nucleotide sequence ID" value="NZ_PVTS01000030.1"/>
</dbReference>